<evidence type="ECO:0000256" key="1">
    <source>
        <dbReference type="SAM" id="Phobius"/>
    </source>
</evidence>
<dbReference type="InterPro" id="IPR025443">
    <property type="entry name" value="DUF4307"/>
</dbReference>
<gene>
    <name evidence="2" type="ORF">JGU71_27890</name>
</gene>
<dbReference type="Pfam" id="PF14155">
    <property type="entry name" value="DUF4307"/>
    <property type="match status" value="1"/>
</dbReference>
<dbReference type="RefSeq" id="WP_199708413.1">
    <property type="nucleotide sequence ID" value="NZ_JAEMNV010000013.1"/>
</dbReference>
<reference evidence="2" key="1">
    <citation type="submission" date="2020-12" db="EMBL/GenBank/DDBJ databases">
        <title>Antrihabitans popcorni sp. nov. and Antrihabitans auranticaus sp. nov., isolated from a larva cave.</title>
        <authorList>
            <person name="Lee S.D."/>
            <person name="Kim I.S."/>
        </authorList>
    </citation>
    <scope>NUCLEOTIDE SEQUENCE</scope>
    <source>
        <strain evidence="2">YC3-6</strain>
    </source>
</reference>
<proteinExistence type="predicted"/>
<feature type="transmembrane region" description="Helical" evidence="1">
    <location>
        <begin position="24"/>
        <end position="45"/>
    </location>
</feature>
<evidence type="ECO:0000313" key="2">
    <source>
        <dbReference type="EMBL" id="MBJ8342718.1"/>
    </source>
</evidence>
<dbReference type="EMBL" id="JAEMNV010000013">
    <property type="protein sequence ID" value="MBJ8342718.1"/>
    <property type="molecule type" value="Genomic_DNA"/>
</dbReference>
<keyword evidence="1" id="KW-0812">Transmembrane</keyword>
<dbReference type="Proteomes" id="UP000655868">
    <property type="component" value="Unassembled WGS sequence"/>
</dbReference>
<evidence type="ECO:0000313" key="3">
    <source>
        <dbReference type="Proteomes" id="UP000655868"/>
    </source>
</evidence>
<accession>A0A934NW87</accession>
<organism evidence="2 3">
    <name type="scientific">Antrihabitans stalagmiti</name>
    <dbReference type="NCBI Taxonomy" id="2799499"/>
    <lineage>
        <taxon>Bacteria</taxon>
        <taxon>Bacillati</taxon>
        <taxon>Actinomycetota</taxon>
        <taxon>Actinomycetes</taxon>
        <taxon>Mycobacteriales</taxon>
        <taxon>Nocardiaceae</taxon>
        <taxon>Antrihabitans</taxon>
    </lineage>
</organism>
<dbReference type="AlphaFoldDB" id="A0A934NW87"/>
<keyword evidence="1" id="KW-1133">Transmembrane helix</keyword>
<comment type="caution">
    <text evidence="2">The sequence shown here is derived from an EMBL/GenBank/DDBJ whole genome shotgun (WGS) entry which is preliminary data.</text>
</comment>
<keyword evidence="3" id="KW-1185">Reference proteome</keyword>
<keyword evidence="1" id="KW-0472">Membrane</keyword>
<sequence>MVKSSAIPPRPADRYGSSRRSPRWIALALGALVVLLGVGVAYLGYERFGPKELESEQVSYSAVDDRSMTIRFTVTRQDPSRPAVCIVRARSKDGTETGRREVFVGPSASGTVEVNSTVETSQPPAVGDIYGCSFDVPSYLKAD</sequence>
<protein>
    <submittedName>
        <fullName evidence="2">DUF4307 domain-containing protein</fullName>
    </submittedName>
</protein>
<name>A0A934NW87_9NOCA</name>